<dbReference type="NCBIfam" id="TIGR00466">
    <property type="entry name" value="kdsB"/>
    <property type="match status" value="1"/>
</dbReference>
<dbReference type="Gene3D" id="3.90.550.10">
    <property type="entry name" value="Spore Coat Polysaccharide Biosynthesis Protein SpsA, Chain A"/>
    <property type="match status" value="1"/>
</dbReference>
<protein>
    <recommendedName>
        <fullName evidence="5">3-deoxy-manno-octulosonate cytidylyltransferase</fullName>
        <ecNumber evidence="5">2.7.7.38</ecNumber>
    </recommendedName>
    <alternativeName>
        <fullName evidence="5">CMP-2-keto-3-deoxyoctulosonic acid synthase</fullName>
        <shortName evidence="5">CKS</shortName>
        <shortName evidence="5">CMP-KDO synthase</shortName>
    </alternativeName>
</protein>
<accession>A0A4R5W3G5</accession>
<keyword evidence="7" id="KW-1185">Reference proteome</keyword>
<dbReference type="Proteomes" id="UP000294829">
    <property type="component" value="Unassembled WGS sequence"/>
</dbReference>
<dbReference type="HAMAP" id="MF_00057">
    <property type="entry name" value="KdsB"/>
    <property type="match status" value="1"/>
</dbReference>
<dbReference type="InterPro" id="IPR004528">
    <property type="entry name" value="KdsB"/>
</dbReference>
<comment type="subcellular location">
    <subcellularLocation>
        <location evidence="5">Cytoplasm</location>
    </subcellularLocation>
    <subcellularLocation>
        <location evidence="1">Membrane</location>
    </subcellularLocation>
</comment>
<comment type="similarity">
    <text evidence="5">Belongs to the KdsB family.</text>
</comment>
<dbReference type="AlphaFoldDB" id="A0A4R5W3G5"/>
<dbReference type="PANTHER" id="PTHR42866:SF2">
    <property type="entry name" value="3-DEOXY-MANNO-OCTULOSONATE CYTIDYLYLTRANSFERASE, MITOCHONDRIAL"/>
    <property type="match status" value="1"/>
</dbReference>
<gene>
    <name evidence="5 6" type="primary">kdsB</name>
    <name evidence="6" type="ORF">E2I14_05775</name>
</gene>
<keyword evidence="3 5" id="KW-0548">Nucleotidyltransferase</keyword>
<keyword evidence="2 5" id="KW-0808">Transferase</keyword>
<evidence type="ECO:0000313" key="6">
    <source>
        <dbReference type="EMBL" id="TDK67269.1"/>
    </source>
</evidence>
<dbReference type="CDD" id="cd02517">
    <property type="entry name" value="CMP-KDO-Synthetase"/>
    <property type="match status" value="1"/>
</dbReference>
<dbReference type="Pfam" id="PF02348">
    <property type="entry name" value="CTP_transf_3"/>
    <property type="match status" value="1"/>
</dbReference>
<dbReference type="GO" id="GO:0009103">
    <property type="term" value="P:lipopolysaccharide biosynthetic process"/>
    <property type="evidence" value="ECO:0007669"/>
    <property type="project" value="UniProtKB-UniRule"/>
</dbReference>
<comment type="caution">
    <text evidence="6">The sequence shown here is derived from an EMBL/GenBank/DDBJ whole genome shotgun (WGS) entry which is preliminary data.</text>
</comment>
<evidence type="ECO:0000256" key="4">
    <source>
        <dbReference type="ARBA" id="ARBA00022985"/>
    </source>
</evidence>
<evidence type="ECO:0000256" key="2">
    <source>
        <dbReference type="ARBA" id="ARBA00022679"/>
    </source>
</evidence>
<dbReference type="GO" id="GO:0016020">
    <property type="term" value="C:membrane"/>
    <property type="evidence" value="ECO:0007669"/>
    <property type="project" value="UniProtKB-SubCell"/>
</dbReference>
<dbReference type="GO" id="GO:0033468">
    <property type="term" value="P:CMP-keto-3-deoxy-D-manno-octulosonic acid biosynthetic process"/>
    <property type="evidence" value="ECO:0007669"/>
    <property type="project" value="UniProtKB-UniRule"/>
</dbReference>
<dbReference type="PANTHER" id="PTHR42866">
    <property type="entry name" value="3-DEOXY-MANNO-OCTULOSONATE CYTIDYLYLTRANSFERASE"/>
    <property type="match status" value="1"/>
</dbReference>
<dbReference type="NCBIfam" id="NF003952">
    <property type="entry name" value="PRK05450.1-5"/>
    <property type="match status" value="1"/>
</dbReference>
<comment type="function">
    <text evidence="5">Activates KDO (a required 8-carbon sugar) for incorporation into bacterial lipopolysaccharide in Gram-negative bacteria.</text>
</comment>
<dbReference type="GO" id="GO:0005829">
    <property type="term" value="C:cytosol"/>
    <property type="evidence" value="ECO:0007669"/>
    <property type="project" value="TreeGrafter"/>
</dbReference>
<organism evidence="6 7">
    <name type="scientific">Sapientia aquatica</name>
    <dbReference type="NCBI Taxonomy" id="1549640"/>
    <lineage>
        <taxon>Bacteria</taxon>
        <taxon>Pseudomonadati</taxon>
        <taxon>Pseudomonadota</taxon>
        <taxon>Betaproteobacteria</taxon>
        <taxon>Burkholderiales</taxon>
        <taxon>Oxalobacteraceae</taxon>
        <taxon>Sapientia</taxon>
    </lineage>
</organism>
<evidence type="ECO:0000256" key="1">
    <source>
        <dbReference type="ARBA" id="ARBA00004370"/>
    </source>
</evidence>
<dbReference type="RefSeq" id="WP_133326354.1">
    <property type="nucleotide sequence ID" value="NZ_SMYL01000002.1"/>
</dbReference>
<reference evidence="6 7" key="1">
    <citation type="submission" date="2019-03" db="EMBL/GenBank/DDBJ databases">
        <title>Sapientia aquatica gen. nov., sp. nov., isolated from a crater lake.</title>
        <authorList>
            <person name="Felfoldi T."/>
            <person name="Szabo A."/>
            <person name="Toth E."/>
            <person name="Schumann P."/>
            <person name="Keki Z."/>
            <person name="Marialigeti K."/>
            <person name="Mathe I."/>
        </authorList>
    </citation>
    <scope>NUCLEOTIDE SEQUENCE [LARGE SCALE GENOMIC DNA]</scope>
    <source>
        <strain evidence="6 7">SA-152</strain>
    </source>
</reference>
<dbReference type="EC" id="2.7.7.38" evidence="5"/>
<name>A0A4R5W3G5_9BURK</name>
<evidence type="ECO:0000313" key="7">
    <source>
        <dbReference type="Proteomes" id="UP000294829"/>
    </source>
</evidence>
<keyword evidence="4 5" id="KW-0448">Lipopolysaccharide biosynthesis</keyword>
<proteinExistence type="inferred from homology"/>
<comment type="catalytic activity">
    <reaction evidence="5">
        <text>3-deoxy-alpha-D-manno-oct-2-ulosonate + CTP = CMP-3-deoxy-beta-D-manno-octulosonate + diphosphate</text>
        <dbReference type="Rhea" id="RHEA:23448"/>
        <dbReference type="ChEBI" id="CHEBI:33019"/>
        <dbReference type="ChEBI" id="CHEBI:37563"/>
        <dbReference type="ChEBI" id="CHEBI:85986"/>
        <dbReference type="ChEBI" id="CHEBI:85987"/>
        <dbReference type="EC" id="2.7.7.38"/>
    </reaction>
</comment>
<evidence type="ECO:0000256" key="5">
    <source>
        <dbReference type="HAMAP-Rule" id="MF_00057"/>
    </source>
</evidence>
<dbReference type="EMBL" id="SMYL01000002">
    <property type="protein sequence ID" value="TDK67269.1"/>
    <property type="molecule type" value="Genomic_DNA"/>
</dbReference>
<dbReference type="NCBIfam" id="NF009905">
    <property type="entry name" value="PRK13368.1"/>
    <property type="match status" value="1"/>
</dbReference>
<keyword evidence="5" id="KW-0963">Cytoplasm</keyword>
<dbReference type="InterPro" id="IPR029044">
    <property type="entry name" value="Nucleotide-diphossugar_trans"/>
</dbReference>
<dbReference type="GO" id="GO:0008690">
    <property type="term" value="F:3-deoxy-manno-octulosonate cytidylyltransferase activity"/>
    <property type="evidence" value="ECO:0007669"/>
    <property type="project" value="UniProtKB-UniRule"/>
</dbReference>
<sequence>MTVLTTTTFNGHNNFTVIIPARLASTRLPNKPLADLAGKPMIVRVAEQAKLSGAELVVVACDDFSIMEACQKHGITAYLTSPDHQSGTDRIAEVAAKLGLPDDAVIVNVQGDEPLIEPALITATAAQIKRGVPMSTAAHPITSAEEAFNPNVVKVVLDKSGRALYFSRATIPWNRDGFAVSKDVLPPDYQVFRHIGIYAYTQAFLQKYSTLEVAPLEQSEVLEQLRVLWNGYPIAVHVTPETPMAGVDTPADLLRVQQYYRDNQVA</sequence>
<dbReference type="FunFam" id="3.90.550.10:FF:000011">
    <property type="entry name" value="3-deoxy-manno-octulosonate cytidylyltransferase"/>
    <property type="match status" value="1"/>
</dbReference>
<comment type="pathway">
    <text evidence="5">Nucleotide-sugar biosynthesis; CMP-3-deoxy-D-manno-octulosonate biosynthesis; CMP-3-deoxy-D-manno-octulosonate from 3-deoxy-D-manno-octulosonate and CTP: step 1/1.</text>
</comment>
<dbReference type="UniPathway" id="UPA00358">
    <property type="reaction ID" value="UER00476"/>
</dbReference>
<dbReference type="InterPro" id="IPR003329">
    <property type="entry name" value="Cytidylyl_trans"/>
</dbReference>
<evidence type="ECO:0000256" key="3">
    <source>
        <dbReference type="ARBA" id="ARBA00022695"/>
    </source>
</evidence>
<dbReference type="SUPFAM" id="SSF53448">
    <property type="entry name" value="Nucleotide-diphospho-sugar transferases"/>
    <property type="match status" value="1"/>
</dbReference>
<dbReference type="OrthoDB" id="9815559at2"/>